<evidence type="ECO:0000313" key="2">
    <source>
        <dbReference type="EMBL" id="QMW22099.1"/>
    </source>
</evidence>
<sequence>MDLSDTDIATANMRGQSLLATQPRALTARYDAGSGRIILDLTNGCLFAFPARLVQDLHGATDEDLAQIEVPKPGLGLYWPRLDADVYVPGLVAGIFGTRYWMASEMGRRGGTARSPAKTAAARQNGAKGGRPKKAVKS</sequence>
<dbReference type="Gene3D" id="3.30.2020.40">
    <property type="entry name" value="Uncharacterised protein PF10387, DUF2442"/>
    <property type="match status" value="1"/>
</dbReference>
<feature type="region of interest" description="Disordered" evidence="1">
    <location>
        <begin position="107"/>
        <end position="138"/>
    </location>
</feature>
<name>A0A7G5IFF7_9SPHN</name>
<dbReference type="RefSeq" id="WP_182294944.1">
    <property type="nucleotide sequence ID" value="NZ_CP059851.1"/>
</dbReference>
<reference evidence="2 3" key="1">
    <citation type="submission" date="2020-07" db="EMBL/GenBank/DDBJ databases">
        <title>Complete genome sequence for Sandaracinobacter sp. M6.</title>
        <authorList>
            <person name="Tang Y."/>
            <person name="Liu Q."/>
            <person name="Guo Z."/>
            <person name="Lei P."/>
            <person name="Huang B."/>
        </authorList>
    </citation>
    <scope>NUCLEOTIDE SEQUENCE [LARGE SCALE GENOMIC DNA]</scope>
    <source>
        <strain evidence="2 3">M6</strain>
    </source>
</reference>
<dbReference type="Pfam" id="PF10387">
    <property type="entry name" value="DUF2442"/>
    <property type="match status" value="1"/>
</dbReference>
<dbReference type="KEGG" id="sand:H3309_12070"/>
<evidence type="ECO:0000313" key="3">
    <source>
        <dbReference type="Proteomes" id="UP000515292"/>
    </source>
</evidence>
<keyword evidence="3" id="KW-1185">Reference proteome</keyword>
<organism evidence="2 3">
    <name type="scientific">Sandaracinobacteroides saxicola</name>
    <dbReference type="NCBI Taxonomy" id="2759707"/>
    <lineage>
        <taxon>Bacteria</taxon>
        <taxon>Pseudomonadati</taxon>
        <taxon>Pseudomonadota</taxon>
        <taxon>Alphaproteobacteria</taxon>
        <taxon>Sphingomonadales</taxon>
        <taxon>Sphingosinicellaceae</taxon>
        <taxon>Sandaracinobacteroides</taxon>
    </lineage>
</organism>
<gene>
    <name evidence="2" type="ORF">H3309_12070</name>
</gene>
<dbReference type="InterPro" id="IPR018841">
    <property type="entry name" value="DUF2442"/>
</dbReference>
<dbReference type="EMBL" id="CP059851">
    <property type="protein sequence ID" value="QMW22099.1"/>
    <property type="molecule type" value="Genomic_DNA"/>
</dbReference>
<evidence type="ECO:0000256" key="1">
    <source>
        <dbReference type="SAM" id="MobiDB-lite"/>
    </source>
</evidence>
<proteinExistence type="predicted"/>
<dbReference type="Proteomes" id="UP000515292">
    <property type="component" value="Chromosome"/>
</dbReference>
<protein>
    <submittedName>
        <fullName evidence="2">DUF2442 domain-containing protein</fullName>
    </submittedName>
</protein>
<accession>A0A7G5IFF7</accession>
<dbReference type="AlphaFoldDB" id="A0A7G5IFF7"/>